<dbReference type="OrthoDB" id="10028886at2759"/>
<evidence type="ECO:0000313" key="1">
    <source>
        <dbReference type="EMBL" id="CZR60009.1"/>
    </source>
</evidence>
<sequence>MLELPADFYYLVCEELANRQDFGTLFNCALSGKILVGPALLWLYRIHNQWAVISSEGDDADFTQSDTFQGRLNAQKKTLLNWALQWKSITRSSLGNTAYPYCLWIRSLDLRNLTELLEDTRFRETALDTFFADDMSGFLKSQATPMKQKTRGAKAAYKRLDIPLVLELIGESITSFISESATQNRATVAVEDLSGNVSANALPKWVSRLSKLKSMTLWDGAALNASVASVIANDCYNFDDLTFFTCLRADADNDMAAFFGGLRAHTLRSFAALSAGSVGPHTLLSLNHHAHSLKKLKLDGLKSDAIKNLSYLQGCDQLESLELADAEGLINLEATENDIYLEVVAWLSKCDSLRELLVSNLVSGPAILTQVCLSNNIKLQKLQVVSYPMIGNRDFHKALSHQASLESLELRADPEGGFRDDIEDLVASISQLSKLKYLNLLSTSDYFRTAECLFLVESLSSLEELWFSGYDVTDELWHAMAKLHHLRALNIHAVTSFSYDGILAYISTLESTNQGMLLSVMNQSPEHPLSEFQEATIRQSIAAQADGRFEFTLFREIDSDAESFSD</sequence>
<dbReference type="AlphaFoldDB" id="A0A1L7X4R5"/>
<dbReference type="Gene3D" id="3.80.10.10">
    <property type="entry name" value="Ribonuclease Inhibitor"/>
    <property type="match status" value="1"/>
</dbReference>
<gene>
    <name evidence="1" type="ORF">PAC_09904</name>
</gene>
<dbReference type="EMBL" id="FJOG01000015">
    <property type="protein sequence ID" value="CZR60009.1"/>
    <property type="molecule type" value="Genomic_DNA"/>
</dbReference>
<keyword evidence="2" id="KW-1185">Reference proteome</keyword>
<reference evidence="1 2" key="1">
    <citation type="submission" date="2016-03" db="EMBL/GenBank/DDBJ databases">
        <authorList>
            <person name="Ploux O."/>
        </authorList>
    </citation>
    <scope>NUCLEOTIDE SEQUENCE [LARGE SCALE GENOMIC DNA]</scope>
    <source>
        <strain evidence="1 2">UAMH 11012</strain>
    </source>
</reference>
<organism evidence="1 2">
    <name type="scientific">Phialocephala subalpina</name>
    <dbReference type="NCBI Taxonomy" id="576137"/>
    <lineage>
        <taxon>Eukaryota</taxon>
        <taxon>Fungi</taxon>
        <taxon>Dikarya</taxon>
        <taxon>Ascomycota</taxon>
        <taxon>Pezizomycotina</taxon>
        <taxon>Leotiomycetes</taxon>
        <taxon>Helotiales</taxon>
        <taxon>Mollisiaceae</taxon>
        <taxon>Phialocephala</taxon>
        <taxon>Phialocephala fortinii species complex</taxon>
    </lineage>
</organism>
<accession>A0A1L7X4R5</accession>
<dbReference type="InterPro" id="IPR032675">
    <property type="entry name" value="LRR_dom_sf"/>
</dbReference>
<proteinExistence type="predicted"/>
<dbReference type="SUPFAM" id="SSF52047">
    <property type="entry name" value="RNI-like"/>
    <property type="match status" value="1"/>
</dbReference>
<protein>
    <submittedName>
        <fullName evidence="1">Uncharacterized protein</fullName>
    </submittedName>
</protein>
<evidence type="ECO:0000313" key="2">
    <source>
        <dbReference type="Proteomes" id="UP000184330"/>
    </source>
</evidence>
<dbReference type="Proteomes" id="UP000184330">
    <property type="component" value="Unassembled WGS sequence"/>
</dbReference>
<dbReference type="STRING" id="576137.A0A1L7X4R5"/>
<name>A0A1L7X4R5_9HELO</name>